<reference evidence="1 2" key="1">
    <citation type="submission" date="2016-08" db="EMBL/GenBank/DDBJ databases">
        <title>Genome sequence of Clavibacter michiganensis subsp. michiganensis strain CASJ007.</title>
        <authorList>
            <person name="Thapa S.P."/>
            <person name="Coaker G."/>
        </authorList>
    </citation>
    <scope>NUCLEOTIDE SEQUENCE [LARGE SCALE GENOMIC DNA]</scope>
    <source>
        <strain evidence="1">CASJ007</strain>
    </source>
</reference>
<organism evidence="1 2">
    <name type="scientific">Clavibacter michiganensis subsp. michiganensis</name>
    <dbReference type="NCBI Taxonomy" id="33013"/>
    <lineage>
        <taxon>Bacteria</taxon>
        <taxon>Bacillati</taxon>
        <taxon>Actinomycetota</taxon>
        <taxon>Actinomycetes</taxon>
        <taxon>Micrococcales</taxon>
        <taxon>Microbacteriaceae</taxon>
        <taxon>Clavibacter</taxon>
    </lineage>
</organism>
<name>A0A251XK35_CLAMM</name>
<keyword evidence="2" id="KW-1185">Reference proteome</keyword>
<proteinExistence type="predicted"/>
<sequence>MYRTRLAREVGLEPTAMLTDLVSGLRPRATTRRVG</sequence>
<evidence type="ECO:0000313" key="1">
    <source>
        <dbReference type="EMBL" id="OUE03806.1"/>
    </source>
</evidence>
<dbReference type="AlphaFoldDB" id="A0A251XK35"/>
<gene>
    <name evidence="1" type="ORF">CMMCAS07_02585</name>
</gene>
<comment type="caution">
    <text evidence="1">The sequence shown here is derived from an EMBL/GenBank/DDBJ whole genome shotgun (WGS) entry which is preliminary data.</text>
</comment>
<dbReference type="EMBL" id="MDHH01000001">
    <property type="protein sequence ID" value="OUE03806.1"/>
    <property type="molecule type" value="Genomic_DNA"/>
</dbReference>
<evidence type="ECO:0000313" key="2">
    <source>
        <dbReference type="Proteomes" id="UP000195062"/>
    </source>
</evidence>
<accession>A0A251XK35</accession>
<dbReference type="Proteomes" id="UP000195062">
    <property type="component" value="Unassembled WGS sequence"/>
</dbReference>
<protein>
    <submittedName>
        <fullName evidence="1">Uncharacterized protein</fullName>
    </submittedName>
</protein>